<proteinExistence type="predicted"/>
<dbReference type="PRINTS" id="PR00111">
    <property type="entry name" value="ABHYDROLASE"/>
</dbReference>
<dbReference type="InterPro" id="IPR050228">
    <property type="entry name" value="Carboxylesterase_BioH"/>
</dbReference>
<accession>A0A6J7NN44</accession>
<dbReference type="PANTHER" id="PTHR43194">
    <property type="entry name" value="HYDROLASE ALPHA/BETA FOLD FAMILY"/>
    <property type="match status" value="1"/>
</dbReference>
<dbReference type="InterPro" id="IPR000073">
    <property type="entry name" value="AB_hydrolase_1"/>
</dbReference>
<dbReference type="Gene3D" id="3.40.50.1820">
    <property type="entry name" value="alpha/beta hydrolase"/>
    <property type="match status" value="1"/>
</dbReference>
<reference evidence="2" key="1">
    <citation type="submission" date="2020-05" db="EMBL/GenBank/DDBJ databases">
        <authorList>
            <person name="Chiriac C."/>
            <person name="Salcher M."/>
            <person name="Ghai R."/>
            <person name="Kavagutti S V."/>
        </authorList>
    </citation>
    <scope>NUCLEOTIDE SEQUENCE</scope>
</reference>
<sequence length="265" mass="28533">MSFLVWGEGEPEYVFLHGGGQNAHTWDTVALALGRPLVAIDLPGHGHSDDVADPSRLSPQDNAADVAHVVRAVAPNAKVIVGMSLGGLTTIALAAHAPELVRRAVIVDVTPGVNSDKSKAISDFIRGPATFPSFEELLARTIEHNSTRTVESLRRGILHNAFQLEDGSWMWRYRRFPGGGVVGGVVTATEHPNWAPLWDLLGANTAPVLLVRGMRVQSVVDDADVAELMRRRPDAVVIEVVEAGHSVQGDTPVELAEMIRDFAAR</sequence>
<evidence type="ECO:0000259" key="1">
    <source>
        <dbReference type="Pfam" id="PF12697"/>
    </source>
</evidence>
<dbReference type="SUPFAM" id="SSF53474">
    <property type="entry name" value="alpha/beta-Hydrolases"/>
    <property type="match status" value="1"/>
</dbReference>
<dbReference type="InterPro" id="IPR029058">
    <property type="entry name" value="AB_hydrolase_fold"/>
</dbReference>
<name>A0A6J7NN44_9ZZZZ</name>
<dbReference type="EMBL" id="CAFBOL010000037">
    <property type="protein sequence ID" value="CAB4992083.1"/>
    <property type="molecule type" value="Genomic_DNA"/>
</dbReference>
<evidence type="ECO:0000313" key="2">
    <source>
        <dbReference type="EMBL" id="CAB4992083.1"/>
    </source>
</evidence>
<protein>
    <submittedName>
        <fullName evidence="2">Unannotated protein</fullName>
    </submittedName>
</protein>
<dbReference type="Pfam" id="PF12697">
    <property type="entry name" value="Abhydrolase_6"/>
    <property type="match status" value="1"/>
</dbReference>
<dbReference type="AlphaFoldDB" id="A0A6J7NN44"/>
<gene>
    <name evidence="2" type="ORF">UFOPK3931_01533</name>
</gene>
<organism evidence="2">
    <name type="scientific">freshwater metagenome</name>
    <dbReference type="NCBI Taxonomy" id="449393"/>
    <lineage>
        <taxon>unclassified sequences</taxon>
        <taxon>metagenomes</taxon>
        <taxon>ecological metagenomes</taxon>
    </lineage>
</organism>
<dbReference type="PANTHER" id="PTHR43194:SF2">
    <property type="entry name" value="PEROXISOMAL MEMBRANE PROTEIN LPX1"/>
    <property type="match status" value="1"/>
</dbReference>
<feature type="domain" description="AB hydrolase-1" evidence="1">
    <location>
        <begin position="14"/>
        <end position="257"/>
    </location>
</feature>